<accession>A0A9X8HLT2</accession>
<protein>
    <submittedName>
        <fullName evidence="2">Uncharacterized protein</fullName>
    </submittedName>
</protein>
<organism evidence="2 3">
    <name type="scientific">Pseudomonas putida</name>
    <name type="common">Arthrobacter siderocapsulatus</name>
    <dbReference type="NCBI Taxonomy" id="303"/>
    <lineage>
        <taxon>Bacteria</taxon>
        <taxon>Pseudomonadati</taxon>
        <taxon>Pseudomonadota</taxon>
        <taxon>Gammaproteobacteria</taxon>
        <taxon>Pseudomonadales</taxon>
        <taxon>Pseudomonadaceae</taxon>
        <taxon>Pseudomonas</taxon>
    </lineage>
</organism>
<proteinExistence type="predicted"/>
<dbReference type="EMBL" id="RJUR01000011">
    <property type="protein sequence ID" value="ROQ52685.1"/>
    <property type="molecule type" value="Genomic_DNA"/>
</dbReference>
<keyword evidence="1" id="KW-1133">Transmembrane helix</keyword>
<dbReference type="AlphaFoldDB" id="A0A9X8HLT2"/>
<gene>
    <name evidence="2" type="ORF">EDF85_0418</name>
</gene>
<sequence length="99" mass="11380">MCSMIQFFRIFLFVFCGLLMAVAVIYANQCCKKKGINMNTFSGMFEMWAMVFKFEHKKLSFIMLTATYGGALMIVAIFVLTLWGQSKGCVFPINDRTMR</sequence>
<evidence type="ECO:0000313" key="2">
    <source>
        <dbReference type="EMBL" id="ROQ52685.1"/>
    </source>
</evidence>
<dbReference type="Proteomes" id="UP000269115">
    <property type="component" value="Unassembled WGS sequence"/>
</dbReference>
<reference evidence="2 3" key="1">
    <citation type="submission" date="2018-11" db="EMBL/GenBank/DDBJ databases">
        <title>Genomic analyses of the natural microbiome of Caenorhabditis elegans.</title>
        <authorList>
            <person name="Samuel B."/>
        </authorList>
    </citation>
    <scope>NUCLEOTIDE SEQUENCE [LARGE SCALE GENOMIC DNA]</scope>
    <source>
        <strain evidence="2 3">BIGb0473</strain>
    </source>
</reference>
<evidence type="ECO:0000313" key="3">
    <source>
        <dbReference type="Proteomes" id="UP000269115"/>
    </source>
</evidence>
<keyword evidence="1" id="KW-0812">Transmembrane</keyword>
<comment type="caution">
    <text evidence="2">The sequence shown here is derived from an EMBL/GenBank/DDBJ whole genome shotgun (WGS) entry which is preliminary data.</text>
</comment>
<keyword evidence="1" id="KW-0472">Membrane</keyword>
<feature type="transmembrane region" description="Helical" evidence="1">
    <location>
        <begin position="59"/>
        <end position="83"/>
    </location>
</feature>
<evidence type="ECO:0000256" key="1">
    <source>
        <dbReference type="SAM" id="Phobius"/>
    </source>
</evidence>
<name>A0A9X8HLT2_PSEPU</name>